<evidence type="ECO:0000256" key="1">
    <source>
        <dbReference type="ARBA" id="ARBA00012528"/>
    </source>
</evidence>
<dbReference type="EMBL" id="JAKIKT010000001">
    <property type="protein sequence ID" value="MCL2912203.1"/>
    <property type="molecule type" value="Genomic_DNA"/>
</dbReference>
<evidence type="ECO:0000256" key="3">
    <source>
        <dbReference type="SAM" id="Coils"/>
    </source>
</evidence>
<accession>A0ABT0N197</accession>
<feature type="transmembrane region" description="Helical" evidence="4">
    <location>
        <begin position="333"/>
        <end position="358"/>
    </location>
</feature>
<dbReference type="Proteomes" id="UP001202831">
    <property type="component" value="Unassembled WGS sequence"/>
</dbReference>
<sequence length="630" mass="71372">MKHLMLLLAWVWVLVAPTAQAKDELEINDSSQPRIALNQWMDISTKEVMSLNALMRLSEDDWQPLKTGDTERIGVSQFWFRLKVANGLGYNYRILSLNNPLLDRIEIFHLENGRLIDQAIMGDSLPFSQRPVKSTGFLFPIEMEPNSEHTLYVRIDSRGAAHLNFMLLSPKLMYQQMESYLLLNGAQLGALAAIGLFSLFIALTSKSFSYAYYSGYVLSMTLLVAAINGFAFRFLWPSLPQMQLYAIPFLIPLVMAFAVMFTEKLLQLKRHSVRQLQLSRATAAIAVLISLISPLMPYDLAIRIQIIMVLAISSMLMFFAIRQAIKGDRLARLYSIGWCTMLAGALYTGLLYLGILHADYKPQLPVMVGLTFEVVFMAAVLAIRYNDERRAKQAMQEKALEQAQRLQDLREEALRDEEKTKQQLERMVQERTLELEITLRELNEANQKLTEKATVDSLTQLKNRRAFDKRLVAEGRISRRQQTALSLLMADVDHFKAINDSYGHLAGDEILRQVAELLQSQLKRPSDLLSRFGGEEFAIILPNTSAEGAILLAEQIREAVLDADIEWEGKAIPLTISVGVSAAIIESDEHPTELLEQADKALYQAKQTGRNKVCLYSPKDTTVTEFRSRM</sequence>
<keyword evidence="5" id="KW-0732">Signal</keyword>
<dbReference type="PANTHER" id="PTHR45138:SF9">
    <property type="entry name" value="DIGUANYLATE CYCLASE DGCM-RELATED"/>
    <property type="match status" value="1"/>
</dbReference>
<feature type="transmembrane region" description="Helical" evidence="4">
    <location>
        <begin position="364"/>
        <end position="383"/>
    </location>
</feature>
<dbReference type="InterPro" id="IPR011622">
    <property type="entry name" value="7TMR_DISM_rcpt_extracell_dom2"/>
</dbReference>
<feature type="transmembrane region" description="Helical" evidence="4">
    <location>
        <begin position="180"/>
        <end position="203"/>
    </location>
</feature>
<dbReference type="SMART" id="SM00267">
    <property type="entry name" value="GGDEF"/>
    <property type="match status" value="1"/>
</dbReference>
<feature type="signal peptide" evidence="5">
    <location>
        <begin position="1"/>
        <end position="21"/>
    </location>
</feature>
<feature type="coiled-coil region" evidence="3">
    <location>
        <begin position="392"/>
        <end position="452"/>
    </location>
</feature>
<dbReference type="Pfam" id="PF07695">
    <property type="entry name" value="7TMR-DISM_7TM"/>
    <property type="match status" value="1"/>
</dbReference>
<feature type="transmembrane region" description="Helical" evidence="4">
    <location>
        <begin position="215"/>
        <end position="236"/>
    </location>
</feature>
<feature type="transmembrane region" description="Helical" evidence="4">
    <location>
        <begin position="242"/>
        <end position="266"/>
    </location>
</feature>
<feature type="chain" id="PRO_5045798473" description="diguanylate cyclase" evidence="5">
    <location>
        <begin position="22"/>
        <end position="630"/>
    </location>
</feature>
<dbReference type="Gene3D" id="2.60.40.2380">
    <property type="match status" value="1"/>
</dbReference>
<evidence type="ECO:0000256" key="2">
    <source>
        <dbReference type="ARBA" id="ARBA00034247"/>
    </source>
</evidence>
<gene>
    <name evidence="7" type="ORF">L2725_00155</name>
</gene>
<evidence type="ECO:0000259" key="6">
    <source>
        <dbReference type="PROSITE" id="PS50887"/>
    </source>
</evidence>
<organism evidence="7 8">
    <name type="scientific">Shewanella corallii</name>
    <dbReference type="NCBI Taxonomy" id="560080"/>
    <lineage>
        <taxon>Bacteria</taxon>
        <taxon>Pseudomonadati</taxon>
        <taxon>Pseudomonadota</taxon>
        <taxon>Gammaproteobacteria</taxon>
        <taxon>Alteromonadales</taxon>
        <taxon>Shewanellaceae</taxon>
        <taxon>Shewanella</taxon>
    </lineage>
</organism>
<keyword evidence="3" id="KW-0175">Coiled coil</keyword>
<name>A0ABT0N197_9GAMM</name>
<dbReference type="InterPro" id="IPR050469">
    <property type="entry name" value="Diguanylate_Cyclase"/>
</dbReference>
<dbReference type="Pfam" id="PF00990">
    <property type="entry name" value="GGDEF"/>
    <property type="match status" value="1"/>
</dbReference>
<feature type="transmembrane region" description="Helical" evidence="4">
    <location>
        <begin position="302"/>
        <end position="321"/>
    </location>
</feature>
<dbReference type="SUPFAM" id="SSF55073">
    <property type="entry name" value="Nucleotide cyclase"/>
    <property type="match status" value="1"/>
</dbReference>
<comment type="catalytic activity">
    <reaction evidence="2">
        <text>2 GTP = 3',3'-c-di-GMP + 2 diphosphate</text>
        <dbReference type="Rhea" id="RHEA:24898"/>
        <dbReference type="ChEBI" id="CHEBI:33019"/>
        <dbReference type="ChEBI" id="CHEBI:37565"/>
        <dbReference type="ChEBI" id="CHEBI:58805"/>
        <dbReference type="EC" id="2.7.7.65"/>
    </reaction>
</comment>
<keyword evidence="4" id="KW-1133">Transmembrane helix</keyword>
<feature type="transmembrane region" description="Helical" evidence="4">
    <location>
        <begin position="278"/>
        <end position="296"/>
    </location>
</feature>
<keyword evidence="4" id="KW-0472">Membrane</keyword>
<dbReference type="Gene3D" id="3.30.70.270">
    <property type="match status" value="1"/>
</dbReference>
<dbReference type="Pfam" id="PF07696">
    <property type="entry name" value="7TMR-DISMED2"/>
    <property type="match status" value="1"/>
</dbReference>
<dbReference type="NCBIfam" id="TIGR00254">
    <property type="entry name" value="GGDEF"/>
    <property type="match status" value="1"/>
</dbReference>
<dbReference type="InterPro" id="IPR043128">
    <property type="entry name" value="Rev_trsase/Diguanyl_cyclase"/>
</dbReference>
<dbReference type="EC" id="2.7.7.65" evidence="1"/>
<dbReference type="PROSITE" id="PS50887">
    <property type="entry name" value="GGDEF"/>
    <property type="match status" value="1"/>
</dbReference>
<dbReference type="RefSeq" id="WP_249246993.1">
    <property type="nucleotide sequence ID" value="NZ_JAKIKT010000001.1"/>
</dbReference>
<dbReference type="InterPro" id="IPR000160">
    <property type="entry name" value="GGDEF_dom"/>
</dbReference>
<feature type="domain" description="GGDEF" evidence="6">
    <location>
        <begin position="483"/>
        <end position="618"/>
    </location>
</feature>
<comment type="caution">
    <text evidence="7">The sequence shown here is derived from an EMBL/GenBank/DDBJ whole genome shotgun (WGS) entry which is preliminary data.</text>
</comment>
<reference evidence="7 8" key="1">
    <citation type="submission" date="2022-01" db="EMBL/GenBank/DDBJ databases">
        <title>Whole genome-based taxonomy of the Shewanellaceae.</title>
        <authorList>
            <person name="Martin-Rodriguez A.J."/>
        </authorList>
    </citation>
    <scope>NUCLEOTIDE SEQUENCE [LARGE SCALE GENOMIC DNA]</scope>
    <source>
        <strain evidence="7 8">DSM 21332</strain>
    </source>
</reference>
<evidence type="ECO:0000256" key="4">
    <source>
        <dbReference type="SAM" id="Phobius"/>
    </source>
</evidence>
<dbReference type="InterPro" id="IPR011623">
    <property type="entry name" value="7TMR_DISM_rcpt_extracell_dom1"/>
</dbReference>
<evidence type="ECO:0000313" key="8">
    <source>
        <dbReference type="Proteomes" id="UP001202831"/>
    </source>
</evidence>
<protein>
    <recommendedName>
        <fullName evidence="1">diguanylate cyclase</fullName>
        <ecNumber evidence="1">2.7.7.65</ecNumber>
    </recommendedName>
</protein>
<evidence type="ECO:0000313" key="7">
    <source>
        <dbReference type="EMBL" id="MCL2912203.1"/>
    </source>
</evidence>
<keyword evidence="8" id="KW-1185">Reference proteome</keyword>
<dbReference type="InterPro" id="IPR029787">
    <property type="entry name" value="Nucleotide_cyclase"/>
</dbReference>
<dbReference type="PANTHER" id="PTHR45138">
    <property type="entry name" value="REGULATORY COMPONENTS OF SENSORY TRANSDUCTION SYSTEM"/>
    <property type="match status" value="1"/>
</dbReference>
<keyword evidence="4" id="KW-0812">Transmembrane</keyword>
<evidence type="ECO:0000256" key="5">
    <source>
        <dbReference type="SAM" id="SignalP"/>
    </source>
</evidence>
<proteinExistence type="predicted"/>
<dbReference type="CDD" id="cd01949">
    <property type="entry name" value="GGDEF"/>
    <property type="match status" value="1"/>
</dbReference>